<gene>
    <name evidence="2" type="ORF">QYF61_023059</name>
</gene>
<feature type="compositionally biased region" description="Polar residues" evidence="1">
    <location>
        <begin position="24"/>
        <end position="37"/>
    </location>
</feature>
<protein>
    <submittedName>
        <fullName evidence="2">Uncharacterized protein</fullName>
    </submittedName>
</protein>
<dbReference type="EMBL" id="JAUNZN010000003">
    <property type="protein sequence ID" value="KAK4825055.1"/>
    <property type="molecule type" value="Genomic_DNA"/>
</dbReference>
<feature type="region of interest" description="Disordered" evidence="1">
    <location>
        <begin position="266"/>
        <end position="312"/>
    </location>
</feature>
<organism evidence="2 3">
    <name type="scientific">Mycteria americana</name>
    <name type="common">Wood stork</name>
    <dbReference type="NCBI Taxonomy" id="33587"/>
    <lineage>
        <taxon>Eukaryota</taxon>
        <taxon>Metazoa</taxon>
        <taxon>Chordata</taxon>
        <taxon>Craniata</taxon>
        <taxon>Vertebrata</taxon>
        <taxon>Euteleostomi</taxon>
        <taxon>Archelosauria</taxon>
        <taxon>Archosauria</taxon>
        <taxon>Dinosauria</taxon>
        <taxon>Saurischia</taxon>
        <taxon>Theropoda</taxon>
        <taxon>Coelurosauria</taxon>
        <taxon>Aves</taxon>
        <taxon>Neognathae</taxon>
        <taxon>Neoaves</taxon>
        <taxon>Aequornithes</taxon>
        <taxon>Ciconiiformes</taxon>
        <taxon>Ciconiidae</taxon>
        <taxon>Mycteria</taxon>
    </lineage>
</organism>
<feature type="region of interest" description="Disordered" evidence="1">
    <location>
        <begin position="22"/>
        <end position="46"/>
    </location>
</feature>
<dbReference type="AlphaFoldDB" id="A0AAN7P1D1"/>
<sequence>MSLDNRSIGQGWAIGIHDAEKRQWTATEGTACSSSTDPKGHTAQVSPDGVLQTTAVSENQEFKGNQIKPAKQLTTHPSTGISRPKRGEIRTRSKEEMFYAEGGEALAQVAPRGGRCPVPGNIPGQVGRGSEQPALVEDVPARGRGLDWMAFNGPFLPNLLYDYMNRTGQDRTDQTRLCQLEYTNHLAQLTDHFRADQKLYCPDRRGAVRSTRTAAGPEQQSWTLSPTQPRADANRRTEERKQSETETVCKGWLEYAEDQSREIDCYSGTALSSPPQASGSRPPQPCRFHRDPRSSGTRGEEAAEHNRSHRRCGDWSLRPEQDLPFCCIAHKGSDIFFSNPKERYTSSAMLDCLPIHQHVREVCQKQNKTL</sequence>
<feature type="compositionally biased region" description="Polar residues" evidence="1">
    <location>
        <begin position="72"/>
        <end position="81"/>
    </location>
</feature>
<feature type="compositionally biased region" description="Basic and acidic residues" evidence="1">
    <location>
        <begin position="232"/>
        <end position="243"/>
    </location>
</feature>
<accession>A0AAN7P1D1</accession>
<feature type="compositionally biased region" description="Polar residues" evidence="1">
    <location>
        <begin position="210"/>
        <end position="228"/>
    </location>
</feature>
<feature type="compositionally biased region" description="Polar residues" evidence="1">
    <location>
        <begin position="269"/>
        <end position="281"/>
    </location>
</feature>
<reference evidence="2 3" key="1">
    <citation type="journal article" date="2023" name="J. Hered.">
        <title>Chromosome-level genome of the wood stork (Mycteria americana) provides insight into avian chromosome evolution.</title>
        <authorList>
            <person name="Flamio R. Jr."/>
            <person name="Ramstad K.M."/>
        </authorList>
    </citation>
    <scope>NUCLEOTIDE SEQUENCE [LARGE SCALE GENOMIC DNA]</scope>
    <source>
        <strain evidence="2">JAX WOST 10</strain>
    </source>
</reference>
<comment type="caution">
    <text evidence="2">The sequence shown here is derived from an EMBL/GenBank/DDBJ whole genome shotgun (WGS) entry which is preliminary data.</text>
</comment>
<name>A0AAN7P1D1_MYCAM</name>
<feature type="region of interest" description="Disordered" evidence="1">
    <location>
        <begin position="208"/>
        <end position="243"/>
    </location>
</feature>
<evidence type="ECO:0000313" key="3">
    <source>
        <dbReference type="Proteomes" id="UP001333110"/>
    </source>
</evidence>
<dbReference type="Proteomes" id="UP001333110">
    <property type="component" value="Unassembled WGS sequence"/>
</dbReference>
<keyword evidence="3" id="KW-1185">Reference proteome</keyword>
<feature type="compositionally biased region" description="Basic and acidic residues" evidence="1">
    <location>
        <begin position="288"/>
        <end position="312"/>
    </location>
</feature>
<feature type="region of interest" description="Disordered" evidence="1">
    <location>
        <begin position="63"/>
        <end position="90"/>
    </location>
</feature>
<evidence type="ECO:0000256" key="1">
    <source>
        <dbReference type="SAM" id="MobiDB-lite"/>
    </source>
</evidence>
<evidence type="ECO:0000313" key="2">
    <source>
        <dbReference type="EMBL" id="KAK4825055.1"/>
    </source>
</evidence>
<proteinExistence type="predicted"/>